<gene>
    <name evidence="1" type="ORF">E1263_07350</name>
</gene>
<comment type="caution">
    <text evidence="1">The sequence shown here is derived from an EMBL/GenBank/DDBJ whole genome shotgun (WGS) entry which is preliminary data.</text>
</comment>
<dbReference type="AlphaFoldDB" id="A0A4R4ZU67"/>
<accession>A0A4R4ZU67</accession>
<dbReference type="RefSeq" id="WP_132166409.1">
    <property type="nucleotide sequence ID" value="NZ_SMKX01000014.1"/>
</dbReference>
<dbReference type="EMBL" id="SMKX01000014">
    <property type="protein sequence ID" value="TDD61509.1"/>
    <property type="molecule type" value="Genomic_DNA"/>
</dbReference>
<sequence length="73" mass="7823">MILSLPPLWPLAIIGTPTHPLAVLILEAGTADTYTASRTQLPLAGCIKISLPDWQVGNRLDCGRLQLHHAGSK</sequence>
<dbReference type="Proteomes" id="UP000295124">
    <property type="component" value="Unassembled WGS sequence"/>
</dbReference>
<name>A0A4R4ZU67_9ACTN</name>
<protein>
    <submittedName>
        <fullName evidence="1">Uncharacterized protein</fullName>
    </submittedName>
</protein>
<evidence type="ECO:0000313" key="2">
    <source>
        <dbReference type="Proteomes" id="UP000295124"/>
    </source>
</evidence>
<proteinExistence type="predicted"/>
<keyword evidence="2" id="KW-1185">Reference proteome</keyword>
<organism evidence="1 2">
    <name type="scientific">Kribbella antibiotica</name>
    <dbReference type="NCBI Taxonomy" id="190195"/>
    <lineage>
        <taxon>Bacteria</taxon>
        <taxon>Bacillati</taxon>
        <taxon>Actinomycetota</taxon>
        <taxon>Actinomycetes</taxon>
        <taxon>Propionibacteriales</taxon>
        <taxon>Kribbellaceae</taxon>
        <taxon>Kribbella</taxon>
    </lineage>
</organism>
<evidence type="ECO:0000313" key="1">
    <source>
        <dbReference type="EMBL" id="TDD61509.1"/>
    </source>
</evidence>
<reference evidence="1 2" key="1">
    <citation type="submission" date="2019-03" db="EMBL/GenBank/DDBJ databases">
        <title>Draft genome sequences of novel Actinobacteria.</title>
        <authorList>
            <person name="Sahin N."/>
            <person name="Ay H."/>
            <person name="Saygin H."/>
        </authorList>
    </citation>
    <scope>NUCLEOTIDE SEQUENCE [LARGE SCALE GENOMIC DNA]</scope>
    <source>
        <strain evidence="1 2">JCM 13523</strain>
    </source>
</reference>